<feature type="non-terminal residue" evidence="2">
    <location>
        <position position="1"/>
    </location>
</feature>
<evidence type="ECO:0000313" key="2">
    <source>
        <dbReference type="EMBL" id="GLI66683.1"/>
    </source>
</evidence>
<name>A0ABQ5SB13_9CHLO</name>
<comment type="caution">
    <text evidence="2">The sequence shown here is derived from an EMBL/GenBank/DDBJ whole genome shotgun (WGS) entry which is preliminary data.</text>
</comment>
<gene>
    <name evidence="2" type="ORF">VaNZ11_010616</name>
</gene>
<dbReference type="Pfam" id="PF12499">
    <property type="entry name" value="DUF3707"/>
    <property type="match status" value="1"/>
</dbReference>
<protein>
    <recommendedName>
        <fullName evidence="1">Pherophorin domain-containing protein</fullName>
    </recommendedName>
</protein>
<keyword evidence="3" id="KW-1185">Reference proteome</keyword>
<organism evidence="2 3">
    <name type="scientific">Volvox africanus</name>
    <dbReference type="NCBI Taxonomy" id="51714"/>
    <lineage>
        <taxon>Eukaryota</taxon>
        <taxon>Viridiplantae</taxon>
        <taxon>Chlorophyta</taxon>
        <taxon>core chlorophytes</taxon>
        <taxon>Chlorophyceae</taxon>
        <taxon>CS clade</taxon>
        <taxon>Chlamydomonadales</taxon>
        <taxon>Volvocaceae</taxon>
        <taxon>Volvox</taxon>
    </lineage>
</organism>
<accession>A0ABQ5SB13</accession>
<sequence>CFTLRVNTAGCTFGKCCNVDLKKIEFDINGKCLVKSASIKATVNGQFTTTGPNIYVYKFDSDLKYVLRLTNLNMGLNYNNAKICLSLTAGTNDTGCDTLEELCASPSSSSPPGTCQASIFNNNNSTGSCCPTTIVFMPRPPPPHRLLV</sequence>
<feature type="non-terminal residue" evidence="2">
    <location>
        <position position="148"/>
    </location>
</feature>
<feature type="domain" description="Pherophorin" evidence="1">
    <location>
        <begin position="1"/>
        <end position="131"/>
    </location>
</feature>
<dbReference type="Proteomes" id="UP001165090">
    <property type="component" value="Unassembled WGS sequence"/>
</dbReference>
<proteinExistence type="predicted"/>
<dbReference type="EMBL" id="BSDZ01000038">
    <property type="protein sequence ID" value="GLI66683.1"/>
    <property type="molecule type" value="Genomic_DNA"/>
</dbReference>
<evidence type="ECO:0000259" key="1">
    <source>
        <dbReference type="Pfam" id="PF12499"/>
    </source>
</evidence>
<reference evidence="2 3" key="1">
    <citation type="journal article" date="2023" name="IScience">
        <title>Expanded male sex-determining region conserved during the evolution of homothallism in the green alga Volvox.</title>
        <authorList>
            <person name="Yamamoto K."/>
            <person name="Matsuzaki R."/>
            <person name="Mahakham W."/>
            <person name="Heman W."/>
            <person name="Sekimoto H."/>
            <person name="Kawachi M."/>
            <person name="Minakuchi Y."/>
            <person name="Toyoda A."/>
            <person name="Nozaki H."/>
        </authorList>
    </citation>
    <scope>NUCLEOTIDE SEQUENCE [LARGE SCALE GENOMIC DNA]</scope>
    <source>
        <strain evidence="2 3">NIES-4468</strain>
    </source>
</reference>
<evidence type="ECO:0000313" key="3">
    <source>
        <dbReference type="Proteomes" id="UP001165090"/>
    </source>
</evidence>
<dbReference type="InterPro" id="IPR024616">
    <property type="entry name" value="Pherophorin"/>
</dbReference>